<sequence>MTGASDSPPPNPLLSKNPEGEESENSRMSNSSSPTTTVSMAQFLNVVNATNLVTTLRTVEITSVWYVECMVLTISLRIAHDFNRVSEFLLQALPETIQLLIDLRMITVMPLLSATLLENLTSGEGSPTTQMSNVNVVTFTRVDGGVLTLMLTTREPITVTTQDRDTCTFLPTNNNPEEFFLMLRH</sequence>
<dbReference type="AlphaFoldDB" id="A0A0W0GE10"/>
<evidence type="ECO:0000313" key="3">
    <source>
        <dbReference type="Proteomes" id="UP000054988"/>
    </source>
</evidence>
<reference evidence="2 3" key="1">
    <citation type="submission" date="2015-12" db="EMBL/GenBank/DDBJ databases">
        <title>Draft genome sequence of Moniliophthora roreri, the causal agent of frosty pod rot of cacao.</title>
        <authorList>
            <person name="Aime M.C."/>
            <person name="Diaz-Valderrama J.R."/>
            <person name="Kijpornyongpan T."/>
            <person name="Phillips-Mora W."/>
        </authorList>
    </citation>
    <scope>NUCLEOTIDE SEQUENCE [LARGE SCALE GENOMIC DNA]</scope>
    <source>
        <strain evidence="2 3">MCA 2952</strain>
    </source>
</reference>
<evidence type="ECO:0000313" key="2">
    <source>
        <dbReference type="EMBL" id="KTB46795.1"/>
    </source>
</evidence>
<feature type="region of interest" description="Disordered" evidence="1">
    <location>
        <begin position="1"/>
        <end position="35"/>
    </location>
</feature>
<organism evidence="2 3">
    <name type="scientific">Moniliophthora roreri</name>
    <name type="common">Frosty pod rot fungus</name>
    <name type="synonym">Monilia roreri</name>
    <dbReference type="NCBI Taxonomy" id="221103"/>
    <lineage>
        <taxon>Eukaryota</taxon>
        <taxon>Fungi</taxon>
        <taxon>Dikarya</taxon>
        <taxon>Basidiomycota</taxon>
        <taxon>Agaricomycotina</taxon>
        <taxon>Agaricomycetes</taxon>
        <taxon>Agaricomycetidae</taxon>
        <taxon>Agaricales</taxon>
        <taxon>Marasmiineae</taxon>
        <taxon>Marasmiaceae</taxon>
        <taxon>Moniliophthora</taxon>
    </lineage>
</organism>
<evidence type="ECO:0000256" key="1">
    <source>
        <dbReference type="SAM" id="MobiDB-lite"/>
    </source>
</evidence>
<gene>
    <name evidence="2" type="ORF">WG66_628</name>
</gene>
<comment type="caution">
    <text evidence="2">The sequence shown here is derived from an EMBL/GenBank/DDBJ whole genome shotgun (WGS) entry which is preliminary data.</text>
</comment>
<name>A0A0W0GE10_MONRR</name>
<dbReference type="Proteomes" id="UP000054988">
    <property type="component" value="Unassembled WGS sequence"/>
</dbReference>
<accession>A0A0W0GE10</accession>
<dbReference type="EMBL" id="LATX01000246">
    <property type="protein sequence ID" value="KTB46795.1"/>
    <property type="molecule type" value="Genomic_DNA"/>
</dbReference>
<proteinExistence type="predicted"/>
<protein>
    <submittedName>
        <fullName evidence="2">Uncharacterized protein</fullName>
    </submittedName>
</protein>